<evidence type="ECO:0000256" key="5">
    <source>
        <dbReference type="ARBA" id="ARBA00022801"/>
    </source>
</evidence>
<evidence type="ECO:0000256" key="1">
    <source>
        <dbReference type="ARBA" id="ARBA00001946"/>
    </source>
</evidence>
<evidence type="ECO:0000259" key="8">
    <source>
        <dbReference type="Pfam" id="PF10150"/>
    </source>
</evidence>
<dbReference type="PANTHER" id="PTHR30001:SF1">
    <property type="entry name" value="RIBONUCLEASE E_G-LIKE PROTEIN, CHLOROPLASTIC"/>
    <property type="match status" value="1"/>
</dbReference>
<keyword evidence="2" id="KW-0540">Nuclease</keyword>
<name>A0ABQ1J7E7_9PROT</name>
<dbReference type="InterPro" id="IPR019307">
    <property type="entry name" value="RNA-bd_AU-1/RNase_E/G"/>
</dbReference>
<sequence>MSAVRIARAASPGEVRAVAFDAGGRPISTFIERWGGHGQPPSAGETVTGRLRQVSPSDGGAFFELESGTEVFVRGEVSGGLTQGAQANLVIVAEQRGGKLARARITAGPALEMSAFERWQSSLPGEGGSPVEEGRDATDDVGRVFDDVLSPMAGLSGGGKIQITPTPALVAVDIDSAGRLSKGSAGARALAINREAVAEAARQIAVRRLGGLIAIDCVAPINREAGEKLRAGFVASFSRCSDRAVDALRPSRFGLLEAKIEWRRTPLSELMLDESGEPSAETRLLALFREVEREAGADRTAFFSVILSKALMDVYKARKRMCDALLSDAFSGRVSVSQEISTTNKVARI</sequence>
<evidence type="ECO:0000256" key="6">
    <source>
        <dbReference type="ARBA" id="ARBA00022842"/>
    </source>
</evidence>
<reference evidence="10" key="1">
    <citation type="journal article" date="2019" name="Int. J. Syst. Evol. Microbiol.">
        <title>The Global Catalogue of Microorganisms (GCM) 10K type strain sequencing project: providing services to taxonomists for standard genome sequencing and annotation.</title>
        <authorList>
            <consortium name="The Broad Institute Genomics Platform"/>
            <consortium name="The Broad Institute Genome Sequencing Center for Infectious Disease"/>
            <person name="Wu L."/>
            <person name="Ma J."/>
        </authorList>
    </citation>
    <scope>NUCLEOTIDE SEQUENCE [LARGE SCALE GENOMIC DNA]</scope>
    <source>
        <strain evidence="10">CGMCC 1.15928</strain>
    </source>
</reference>
<protein>
    <recommendedName>
        <fullName evidence="8">RNA-binding protein AU-1/Ribonuclease E/G domain-containing protein</fullName>
    </recommendedName>
</protein>
<evidence type="ECO:0000256" key="4">
    <source>
        <dbReference type="ARBA" id="ARBA00022759"/>
    </source>
</evidence>
<proteinExistence type="predicted"/>
<evidence type="ECO:0000256" key="7">
    <source>
        <dbReference type="ARBA" id="ARBA00022884"/>
    </source>
</evidence>
<keyword evidence="10" id="KW-1185">Reference proteome</keyword>
<comment type="caution">
    <text evidence="9">The sequence shown here is derived from an EMBL/GenBank/DDBJ whole genome shotgun (WGS) entry which is preliminary data.</text>
</comment>
<organism evidence="9 10">
    <name type="scientific">Henriciella pelagia</name>
    <dbReference type="NCBI Taxonomy" id="1977912"/>
    <lineage>
        <taxon>Bacteria</taxon>
        <taxon>Pseudomonadati</taxon>
        <taxon>Pseudomonadota</taxon>
        <taxon>Alphaproteobacteria</taxon>
        <taxon>Hyphomonadales</taxon>
        <taxon>Hyphomonadaceae</taxon>
        <taxon>Henriciella</taxon>
    </lineage>
</organism>
<dbReference type="Proteomes" id="UP000628854">
    <property type="component" value="Unassembled WGS sequence"/>
</dbReference>
<keyword evidence="6" id="KW-0460">Magnesium</keyword>
<gene>
    <name evidence="9" type="ORF">GCM10011503_08110</name>
</gene>
<keyword evidence="7" id="KW-0694">RNA-binding</keyword>
<dbReference type="EMBL" id="BMKF01000001">
    <property type="protein sequence ID" value="GGB61861.1"/>
    <property type="molecule type" value="Genomic_DNA"/>
</dbReference>
<dbReference type="PANTHER" id="PTHR30001">
    <property type="entry name" value="RIBONUCLEASE"/>
    <property type="match status" value="1"/>
</dbReference>
<keyword evidence="5" id="KW-0378">Hydrolase</keyword>
<keyword evidence="4" id="KW-0255">Endonuclease</keyword>
<feature type="domain" description="RNA-binding protein AU-1/Ribonuclease E/G" evidence="8">
    <location>
        <begin position="146"/>
        <end position="257"/>
    </location>
</feature>
<evidence type="ECO:0000313" key="9">
    <source>
        <dbReference type="EMBL" id="GGB61861.1"/>
    </source>
</evidence>
<comment type="cofactor">
    <cofactor evidence="1">
        <name>Mg(2+)</name>
        <dbReference type="ChEBI" id="CHEBI:18420"/>
    </cofactor>
</comment>
<dbReference type="InterPro" id="IPR004659">
    <property type="entry name" value="RNase_E/G"/>
</dbReference>
<evidence type="ECO:0000313" key="10">
    <source>
        <dbReference type="Proteomes" id="UP000628854"/>
    </source>
</evidence>
<dbReference type="RefSeq" id="WP_084393478.1">
    <property type="nucleotide sequence ID" value="NZ_BMKF01000001.1"/>
</dbReference>
<keyword evidence="3" id="KW-0479">Metal-binding</keyword>
<evidence type="ECO:0000256" key="3">
    <source>
        <dbReference type="ARBA" id="ARBA00022723"/>
    </source>
</evidence>
<accession>A0ABQ1J7E7</accession>
<dbReference type="Pfam" id="PF10150">
    <property type="entry name" value="RNase_E_G"/>
    <property type="match status" value="1"/>
</dbReference>
<evidence type="ECO:0000256" key="2">
    <source>
        <dbReference type="ARBA" id="ARBA00022722"/>
    </source>
</evidence>